<organism evidence="1">
    <name type="scientific">Jonesiaceae bacterium BS-20</name>
    <dbReference type="NCBI Taxonomy" id="3120821"/>
    <lineage>
        <taxon>Bacteria</taxon>
        <taxon>Bacillati</taxon>
        <taxon>Actinomycetota</taxon>
        <taxon>Actinomycetes</taxon>
        <taxon>Micrococcales</taxon>
        <taxon>Jonesiaceae</taxon>
    </lineage>
</organism>
<reference evidence="1" key="1">
    <citation type="submission" date="2024-02" db="EMBL/GenBank/DDBJ databases">
        <title>Tomenella chthoni gen. nov. sp. nov., a member of the family Jonesiaceae isolated from bat guano.</title>
        <authorList>
            <person name="Miller S.L."/>
            <person name="King J."/>
            <person name="Sankaranarayanan K."/>
            <person name="Lawson P.A."/>
        </authorList>
    </citation>
    <scope>NUCLEOTIDE SEQUENCE</scope>
    <source>
        <strain evidence="1">BS-20</strain>
    </source>
</reference>
<sequence>MSSPQTYIADSLSKITLDPGQPRLTWYGADFERIELSGAVLNNWVNKTTNLLVEEFDCEPGVEVCLALPAHWRSIIWALATLRTGSTLTLGEPSATATVLVTTDPASDSAAGRSKRTDLVAVTLAALARKYDGELPAGAIDAASAVMTYGDAIWQTLPTDPSELAIAHGDTQMTFADLSTWAAPSIAKRVLIRCPQVAPDLSAPQADEANAHALLSVVQQCISIWAAGGSVVLLGAQMVAELAEDPQRLERLIASEQVTSGN</sequence>
<dbReference type="SUPFAM" id="SSF56801">
    <property type="entry name" value="Acetyl-CoA synthetase-like"/>
    <property type="match status" value="1"/>
</dbReference>
<dbReference type="AlphaFoldDB" id="A0AAU7DY41"/>
<proteinExistence type="predicted"/>
<dbReference type="NCBIfam" id="TIGR03089">
    <property type="entry name" value="TIGR03089 family protein"/>
    <property type="match status" value="1"/>
</dbReference>
<dbReference type="InterPro" id="IPR017523">
    <property type="entry name" value="Rv3268"/>
</dbReference>
<protein>
    <submittedName>
        <fullName evidence="1">TIGR03089 family protein</fullName>
    </submittedName>
</protein>
<evidence type="ECO:0000313" key="1">
    <source>
        <dbReference type="EMBL" id="XBH21965.1"/>
    </source>
</evidence>
<dbReference type="EMBL" id="CP146203">
    <property type="protein sequence ID" value="XBH21965.1"/>
    <property type="molecule type" value="Genomic_DNA"/>
</dbReference>
<accession>A0AAU7DY41</accession>
<gene>
    <name evidence="1" type="ORF">V5R04_01685</name>
</gene>
<name>A0AAU7DY41_9MICO</name>